<feature type="region of interest" description="Disordered" evidence="1">
    <location>
        <begin position="419"/>
        <end position="477"/>
    </location>
</feature>
<feature type="region of interest" description="Disordered" evidence="1">
    <location>
        <begin position="140"/>
        <end position="194"/>
    </location>
</feature>
<feature type="compositionally biased region" description="Polar residues" evidence="1">
    <location>
        <begin position="420"/>
        <end position="434"/>
    </location>
</feature>
<dbReference type="InterPro" id="IPR051532">
    <property type="entry name" value="Ester_Hydrolysis_Enzymes"/>
</dbReference>
<gene>
    <name evidence="2" type="ORF">H8K43_02915</name>
</gene>
<sequence length="477" mass="51484">MNMYFGDHPDRKAQPTTALRALSLLGCSLALIAWLRQDALDLYWQQTRHAELGLSTAIPHAWWRQGPVLSAQLESALQNRLSGVAEIQQRMVLAANVLLYGKAALTDQDLAQVSEPVIKSSAQAGLSLKAHAQQLGTLSSVQTEAGSRIKENGTTGADTTASAANINPEAASASHTASAASATSAQADSGDSEELPTVTQFARLAEDGRIVLSKTDRVLLVGDSMMQGVAPHLARALQNVQVKALDVSKQSTGLTYPNYFDWPGRIRELIPKEKISILVIFMGANDTWDMVLGGKYEPFGSETWRRLYAERVAGILNFAHSQHVRVIWLGAPNMGKDNIQKGVPVLNQLYAGAMKDGTSRYLSTREILSDKADEYQRTITGKSGEQIVVRSGDGVHFTRDGHKLLTQLVMRQFVLPQPAATEQAQNDSAAQNLSPAAHPVANPVTSPVSIPPAHPRRKESRVLSTPVTTSVTSTTSS</sequence>
<dbReference type="PANTHER" id="PTHR30383:SF24">
    <property type="entry name" value="THIOESTERASE 1_PROTEASE 1_LYSOPHOSPHOLIPASE L1"/>
    <property type="match status" value="1"/>
</dbReference>
<comment type="caution">
    <text evidence="2">The sequence shown here is derived from an EMBL/GenBank/DDBJ whole genome shotgun (WGS) entry which is preliminary data.</text>
</comment>
<feature type="compositionally biased region" description="Low complexity" evidence="1">
    <location>
        <begin position="462"/>
        <end position="477"/>
    </location>
</feature>
<dbReference type="RefSeq" id="WP_186902462.1">
    <property type="nucleotide sequence ID" value="NZ_JACOGD010000001.1"/>
</dbReference>
<dbReference type="Gene3D" id="3.40.50.1110">
    <property type="entry name" value="SGNH hydrolase"/>
    <property type="match status" value="1"/>
</dbReference>
<name>A0ABR7A1Q9_9BURK</name>
<dbReference type="EMBL" id="JACOGD010000001">
    <property type="protein sequence ID" value="MBC3930612.1"/>
    <property type="molecule type" value="Genomic_DNA"/>
</dbReference>
<evidence type="ECO:0000256" key="1">
    <source>
        <dbReference type="SAM" id="MobiDB-lite"/>
    </source>
</evidence>
<proteinExistence type="predicted"/>
<dbReference type="SUPFAM" id="SSF52266">
    <property type="entry name" value="SGNH hydrolase"/>
    <property type="match status" value="1"/>
</dbReference>
<dbReference type="PANTHER" id="PTHR30383">
    <property type="entry name" value="THIOESTERASE 1/PROTEASE 1/LYSOPHOSPHOLIPASE L1"/>
    <property type="match status" value="1"/>
</dbReference>
<protein>
    <submittedName>
        <fullName evidence="2">DUF459 domain-containing protein</fullName>
    </submittedName>
</protein>
<feature type="compositionally biased region" description="Low complexity" evidence="1">
    <location>
        <begin position="153"/>
        <end position="189"/>
    </location>
</feature>
<accession>A0ABR7A1Q9</accession>
<dbReference type="Proteomes" id="UP000654304">
    <property type="component" value="Unassembled WGS sequence"/>
</dbReference>
<keyword evidence="3" id="KW-1185">Reference proteome</keyword>
<dbReference type="InterPro" id="IPR036514">
    <property type="entry name" value="SGNH_hydro_sf"/>
</dbReference>
<evidence type="ECO:0000313" key="3">
    <source>
        <dbReference type="Proteomes" id="UP000654304"/>
    </source>
</evidence>
<dbReference type="InterPro" id="IPR007407">
    <property type="entry name" value="DUF459"/>
</dbReference>
<organism evidence="2 3">
    <name type="scientific">Undibacterium curvum</name>
    <dbReference type="NCBI Taxonomy" id="2762294"/>
    <lineage>
        <taxon>Bacteria</taxon>
        <taxon>Pseudomonadati</taxon>
        <taxon>Pseudomonadota</taxon>
        <taxon>Betaproteobacteria</taxon>
        <taxon>Burkholderiales</taxon>
        <taxon>Oxalobacteraceae</taxon>
        <taxon>Undibacterium</taxon>
    </lineage>
</organism>
<dbReference type="Pfam" id="PF04311">
    <property type="entry name" value="DUF459"/>
    <property type="match status" value="1"/>
</dbReference>
<evidence type="ECO:0000313" key="2">
    <source>
        <dbReference type="EMBL" id="MBC3930612.1"/>
    </source>
</evidence>
<dbReference type="CDD" id="cd01829">
    <property type="entry name" value="SGNH_hydrolase_peri2"/>
    <property type="match status" value="1"/>
</dbReference>
<reference evidence="2 3" key="1">
    <citation type="submission" date="2020-08" db="EMBL/GenBank/DDBJ databases">
        <title>Novel species isolated from subtropical streams in China.</title>
        <authorList>
            <person name="Lu H."/>
        </authorList>
    </citation>
    <scope>NUCLEOTIDE SEQUENCE [LARGE SCALE GENOMIC DNA]</scope>
    <source>
        <strain evidence="2 3">CY22W</strain>
    </source>
</reference>